<proteinExistence type="predicted"/>
<evidence type="ECO:0000313" key="3">
    <source>
        <dbReference type="Proteomes" id="UP001642360"/>
    </source>
</evidence>
<protein>
    <submittedName>
        <fullName evidence="2">Uncharacterized protein</fullName>
    </submittedName>
</protein>
<dbReference type="AlphaFoldDB" id="A0ABC8U7K8"/>
<keyword evidence="3" id="KW-1185">Reference proteome</keyword>
<evidence type="ECO:0000256" key="1">
    <source>
        <dbReference type="SAM" id="MobiDB-lite"/>
    </source>
</evidence>
<comment type="caution">
    <text evidence="2">The sequence shown here is derived from an EMBL/GenBank/DDBJ whole genome shotgun (WGS) entry which is preliminary data.</text>
</comment>
<accession>A0ABC8U7K8</accession>
<feature type="region of interest" description="Disordered" evidence="1">
    <location>
        <begin position="20"/>
        <end position="48"/>
    </location>
</feature>
<dbReference type="Proteomes" id="UP001642360">
    <property type="component" value="Unassembled WGS sequence"/>
</dbReference>
<dbReference type="EMBL" id="CAUOFW020006739">
    <property type="protein sequence ID" value="CAK9176088.1"/>
    <property type="molecule type" value="Genomic_DNA"/>
</dbReference>
<evidence type="ECO:0000313" key="2">
    <source>
        <dbReference type="EMBL" id="CAK9176088.1"/>
    </source>
</evidence>
<organism evidence="2 3">
    <name type="scientific">Ilex paraguariensis</name>
    <name type="common">yerba mate</name>
    <dbReference type="NCBI Taxonomy" id="185542"/>
    <lineage>
        <taxon>Eukaryota</taxon>
        <taxon>Viridiplantae</taxon>
        <taxon>Streptophyta</taxon>
        <taxon>Embryophyta</taxon>
        <taxon>Tracheophyta</taxon>
        <taxon>Spermatophyta</taxon>
        <taxon>Magnoliopsida</taxon>
        <taxon>eudicotyledons</taxon>
        <taxon>Gunneridae</taxon>
        <taxon>Pentapetalae</taxon>
        <taxon>asterids</taxon>
        <taxon>campanulids</taxon>
        <taxon>Aquifoliales</taxon>
        <taxon>Aquifoliaceae</taxon>
        <taxon>Ilex</taxon>
    </lineage>
</organism>
<gene>
    <name evidence="2" type="ORF">ILEXP_LOCUS45925</name>
</gene>
<feature type="compositionally biased region" description="Basic and acidic residues" evidence="1">
    <location>
        <begin position="20"/>
        <end position="34"/>
    </location>
</feature>
<name>A0ABC8U7K8_9AQUA</name>
<reference evidence="2 3" key="1">
    <citation type="submission" date="2024-02" db="EMBL/GenBank/DDBJ databases">
        <authorList>
            <person name="Vignale AGUSTIN F."/>
            <person name="Sosa J E."/>
            <person name="Modenutti C."/>
        </authorList>
    </citation>
    <scope>NUCLEOTIDE SEQUENCE [LARGE SCALE GENOMIC DNA]</scope>
</reference>
<sequence>MLEDTLEERLEKGLLCDSEKMEGETKERELEESKINGGGKAGASVKKSKKDKVVGATVKASRTEANTVSVAPRVKPELTLPIMYL</sequence>